<sequence>MLKFDSLQTLFSDLNPKCYYSSGRTRYYQREHHDILRWRQSSEEMEKMLLRCTLYCRTRSWVGDYHRREYPPFLNIGLIHSGETAIRSGGRCYLAKPGDLFFLAPETKYELLTPRSCERSALLISGPVLESILREGEGTRSPFFSAGDAAVAERWFDRMNVLLPESFRLPVCREISGLCFELLQYLSCPAQKPALPAILQNVLEKLRQDYGKSIEMKSLADSSGISVSTLTRLFKQHLGKTPHQYLIGLRMRQAARLLEQNSFSVKEIAGLVGYGNALNFSTEFRKFFGRSPRSWRTAGSSPTSRR</sequence>
<dbReference type="PROSITE" id="PS01124">
    <property type="entry name" value="HTH_ARAC_FAMILY_2"/>
    <property type="match status" value="1"/>
</dbReference>
<reference evidence="6 7" key="1">
    <citation type="submission" date="2019-08" db="EMBL/GenBank/DDBJ databases">
        <title>In-depth cultivation of the pig gut microbiome towards novel bacterial diversity and tailored functional studies.</title>
        <authorList>
            <person name="Wylensek D."/>
            <person name="Hitch T.C.A."/>
            <person name="Clavel T."/>
        </authorList>
    </citation>
    <scope>NUCLEOTIDE SEQUENCE [LARGE SCALE GENOMIC DNA]</scope>
    <source>
        <strain evidence="6 7">BBE-744-WT-12</strain>
    </source>
</reference>
<evidence type="ECO:0000256" key="3">
    <source>
        <dbReference type="ARBA" id="ARBA00023125"/>
    </source>
</evidence>
<keyword evidence="4" id="KW-0804">Transcription</keyword>
<dbReference type="Proteomes" id="UP000435649">
    <property type="component" value="Unassembled WGS sequence"/>
</dbReference>
<keyword evidence="7" id="KW-1185">Reference proteome</keyword>
<dbReference type="EMBL" id="VUNS01000011">
    <property type="protein sequence ID" value="MST97569.1"/>
    <property type="molecule type" value="Genomic_DNA"/>
</dbReference>
<proteinExistence type="predicted"/>
<keyword evidence="2" id="KW-0805">Transcription regulation</keyword>
<dbReference type="Gene3D" id="1.10.10.60">
    <property type="entry name" value="Homeodomain-like"/>
    <property type="match status" value="1"/>
</dbReference>
<accession>A0A844G5E4</accession>
<dbReference type="GO" id="GO:0043565">
    <property type="term" value="F:sequence-specific DNA binding"/>
    <property type="evidence" value="ECO:0007669"/>
    <property type="project" value="InterPro"/>
</dbReference>
<dbReference type="InterPro" id="IPR037923">
    <property type="entry name" value="HTH-like"/>
</dbReference>
<dbReference type="InterPro" id="IPR003313">
    <property type="entry name" value="AraC-bd"/>
</dbReference>
<keyword evidence="3" id="KW-0238">DNA-binding</keyword>
<dbReference type="AlphaFoldDB" id="A0A844G5E4"/>
<gene>
    <name evidence="6" type="ORF">FYJ85_11015</name>
</gene>
<evidence type="ECO:0000259" key="5">
    <source>
        <dbReference type="PROSITE" id="PS01124"/>
    </source>
</evidence>
<protein>
    <submittedName>
        <fullName evidence="6">AraC family transcriptional regulator</fullName>
    </submittedName>
</protein>
<feature type="domain" description="HTH araC/xylS-type" evidence="5">
    <location>
        <begin position="200"/>
        <end position="298"/>
    </location>
</feature>
<dbReference type="PANTHER" id="PTHR46796">
    <property type="entry name" value="HTH-TYPE TRANSCRIPTIONAL ACTIVATOR RHAS-RELATED"/>
    <property type="match status" value="1"/>
</dbReference>
<dbReference type="Pfam" id="PF12833">
    <property type="entry name" value="HTH_18"/>
    <property type="match status" value="1"/>
</dbReference>
<evidence type="ECO:0000313" key="7">
    <source>
        <dbReference type="Proteomes" id="UP000435649"/>
    </source>
</evidence>
<dbReference type="Pfam" id="PF02311">
    <property type="entry name" value="AraC_binding"/>
    <property type="match status" value="1"/>
</dbReference>
<dbReference type="GO" id="GO:0003700">
    <property type="term" value="F:DNA-binding transcription factor activity"/>
    <property type="evidence" value="ECO:0007669"/>
    <property type="project" value="InterPro"/>
</dbReference>
<dbReference type="SUPFAM" id="SSF46689">
    <property type="entry name" value="Homeodomain-like"/>
    <property type="match status" value="2"/>
</dbReference>
<dbReference type="InterPro" id="IPR050204">
    <property type="entry name" value="AraC_XylS_family_regulators"/>
</dbReference>
<name>A0A844G5E4_9BACT</name>
<dbReference type="SMART" id="SM00342">
    <property type="entry name" value="HTH_ARAC"/>
    <property type="match status" value="1"/>
</dbReference>
<dbReference type="PANTHER" id="PTHR46796:SF13">
    <property type="entry name" value="HTH-TYPE TRANSCRIPTIONAL ACTIVATOR RHAS"/>
    <property type="match status" value="1"/>
</dbReference>
<comment type="caution">
    <text evidence="6">The sequence shown here is derived from an EMBL/GenBank/DDBJ whole genome shotgun (WGS) entry which is preliminary data.</text>
</comment>
<dbReference type="SUPFAM" id="SSF51215">
    <property type="entry name" value="Regulatory protein AraC"/>
    <property type="match status" value="1"/>
</dbReference>
<organism evidence="6 7">
    <name type="scientific">Victivallis lenta</name>
    <dbReference type="NCBI Taxonomy" id="2606640"/>
    <lineage>
        <taxon>Bacteria</taxon>
        <taxon>Pseudomonadati</taxon>
        <taxon>Lentisphaerota</taxon>
        <taxon>Lentisphaeria</taxon>
        <taxon>Victivallales</taxon>
        <taxon>Victivallaceae</taxon>
        <taxon>Victivallis</taxon>
    </lineage>
</organism>
<dbReference type="InterPro" id="IPR009057">
    <property type="entry name" value="Homeodomain-like_sf"/>
</dbReference>
<dbReference type="InterPro" id="IPR018060">
    <property type="entry name" value="HTH_AraC"/>
</dbReference>
<evidence type="ECO:0000256" key="4">
    <source>
        <dbReference type="ARBA" id="ARBA00023163"/>
    </source>
</evidence>
<evidence type="ECO:0000256" key="1">
    <source>
        <dbReference type="ARBA" id="ARBA00022490"/>
    </source>
</evidence>
<evidence type="ECO:0000313" key="6">
    <source>
        <dbReference type="EMBL" id="MST97569.1"/>
    </source>
</evidence>
<keyword evidence="1" id="KW-0963">Cytoplasm</keyword>
<evidence type="ECO:0000256" key="2">
    <source>
        <dbReference type="ARBA" id="ARBA00023015"/>
    </source>
</evidence>